<evidence type="ECO:0000313" key="1">
    <source>
        <dbReference type="EMBL" id="KAF2243230.1"/>
    </source>
</evidence>
<accession>A0A6A6I0Y1</accession>
<gene>
    <name evidence="1" type="ORF">BU26DRAFT_113566</name>
</gene>
<dbReference type="Proteomes" id="UP000800094">
    <property type="component" value="Unassembled WGS sequence"/>
</dbReference>
<sequence>MDTAGWLYIRQLATGCRWLLFRTSLTDHSFLAFTPSCLPFCIRLLPRRLALQPHTLLRLCPSGVPRLPAPLAPTTVRQCSAQPARETGLSSAITAAATGVATASTLGERNARCARAAATSTTTRDSIRFHPHRLPETSLYHSLKHVRGTRAGRSGIPRYVYTLASAPIAHAAGQCLFASTSASLPGNTRWIHDCFAHPIFLSQHGFATLIERWDCCVVSGVMLCSARAQGSITCRRLYPFEHFATWRRLARRSLTVLDWPTALVN</sequence>
<reference evidence="1" key="1">
    <citation type="journal article" date="2020" name="Stud. Mycol.">
        <title>101 Dothideomycetes genomes: a test case for predicting lifestyles and emergence of pathogens.</title>
        <authorList>
            <person name="Haridas S."/>
            <person name="Albert R."/>
            <person name="Binder M."/>
            <person name="Bloem J."/>
            <person name="Labutti K."/>
            <person name="Salamov A."/>
            <person name="Andreopoulos B."/>
            <person name="Baker S."/>
            <person name="Barry K."/>
            <person name="Bills G."/>
            <person name="Bluhm B."/>
            <person name="Cannon C."/>
            <person name="Castanera R."/>
            <person name="Culley D."/>
            <person name="Daum C."/>
            <person name="Ezra D."/>
            <person name="Gonzalez J."/>
            <person name="Henrissat B."/>
            <person name="Kuo A."/>
            <person name="Liang C."/>
            <person name="Lipzen A."/>
            <person name="Lutzoni F."/>
            <person name="Magnuson J."/>
            <person name="Mondo S."/>
            <person name="Nolan M."/>
            <person name="Ohm R."/>
            <person name="Pangilinan J."/>
            <person name="Park H.-J."/>
            <person name="Ramirez L."/>
            <person name="Alfaro M."/>
            <person name="Sun H."/>
            <person name="Tritt A."/>
            <person name="Yoshinaga Y."/>
            <person name="Zwiers L.-H."/>
            <person name="Turgeon B."/>
            <person name="Goodwin S."/>
            <person name="Spatafora J."/>
            <person name="Crous P."/>
            <person name="Grigoriev I."/>
        </authorList>
    </citation>
    <scope>NUCLEOTIDE SEQUENCE</scope>
    <source>
        <strain evidence="1">CBS 122368</strain>
    </source>
</reference>
<protein>
    <submittedName>
        <fullName evidence="1">Uncharacterized protein</fullName>
    </submittedName>
</protein>
<dbReference type="RefSeq" id="XP_033678234.1">
    <property type="nucleotide sequence ID" value="XM_033819430.1"/>
</dbReference>
<keyword evidence="2" id="KW-1185">Reference proteome</keyword>
<dbReference type="EMBL" id="ML987205">
    <property type="protein sequence ID" value="KAF2243230.1"/>
    <property type="molecule type" value="Genomic_DNA"/>
</dbReference>
<name>A0A6A6I0Y1_9PLEO</name>
<organism evidence="1 2">
    <name type="scientific">Trematosphaeria pertusa</name>
    <dbReference type="NCBI Taxonomy" id="390896"/>
    <lineage>
        <taxon>Eukaryota</taxon>
        <taxon>Fungi</taxon>
        <taxon>Dikarya</taxon>
        <taxon>Ascomycota</taxon>
        <taxon>Pezizomycotina</taxon>
        <taxon>Dothideomycetes</taxon>
        <taxon>Pleosporomycetidae</taxon>
        <taxon>Pleosporales</taxon>
        <taxon>Massarineae</taxon>
        <taxon>Trematosphaeriaceae</taxon>
        <taxon>Trematosphaeria</taxon>
    </lineage>
</organism>
<dbReference type="AlphaFoldDB" id="A0A6A6I0Y1"/>
<evidence type="ECO:0000313" key="2">
    <source>
        <dbReference type="Proteomes" id="UP000800094"/>
    </source>
</evidence>
<proteinExistence type="predicted"/>
<dbReference type="GeneID" id="54572760"/>